<feature type="transmembrane region" description="Helical" evidence="1">
    <location>
        <begin position="59"/>
        <end position="78"/>
    </location>
</feature>
<dbReference type="GO" id="GO:0010043">
    <property type="term" value="P:response to zinc ion"/>
    <property type="evidence" value="ECO:0007669"/>
    <property type="project" value="TreeGrafter"/>
</dbReference>
<proteinExistence type="predicted"/>
<feature type="transmembrane region" description="Helical" evidence="1">
    <location>
        <begin position="120"/>
        <end position="143"/>
    </location>
</feature>
<evidence type="ECO:0000313" key="2">
    <source>
        <dbReference type="EMBL" id="SVD83153.1"/>
    </source>
</evidence>
<dbReference type="GO" id="GO:0055085">
    <property type="term" value="P:transmembrane transport"/>
    <property type="evidence" value="ECO:0007669"/>
    <property type="project" value="InterPro"/>
</dbReference>
<dbReference type="EMBL" id="UINC01176154">
    <property type="protein sequence ID" value="SVD83153.1"/>
    <property type="molecule type" value="Genomic_DNA"/>
</dbReference>
<gene>
    <name evidence="2" type="ORF">METZ01_LOCUS436007</name>
</gene>
<feature type="transmembrane region" description="Helical" evidence="1">
    <location>
        <begin position="90"/>
        <end position="108"/>
    </location>
</feature>
<evidence type="ECO:0008006" key="3">
    <source>
        <dbReference type="Google" id="ProtNLM"/>
    </source>
</evidence>
<keyword evidence="1" id="KW-0472">Membrane</keyword>
<keyword evidence="1" id="KW-0812">Transmembrane</keyword>
<accession>A0A382YIS0</accession>
<reference evidence="2" key="1">
    <citation type="submission" date="2018-05" db="EMBL/GenBank/DDBJ databases">
        <authorList>
            <person name="Lanie J.A."/>
            <person name="Ng W.-L."/>
            <person name="Kazmierczak K.M."/>
            <person name="Andrzejewski T.M."/>
            <person name="Davidsen T.M."/>
            <person name="Wayne K.J."/>
            <person name="Tettelin H."/>
            <person name="Glass J.I."/>
            <person name="Rusch D."/>
            <person name="Podicherti R."/>
            <person name="Tsui H.-C.T."/>
            <person name="Winkler M.E."/>
        </authorList>
    </citation>
    <scope>NUCLEOTIDE SEQUENCE</scope>
</reference>
<dbReference type="GO" id="GO:0043190">
    <property type="term" value="C:ATP-binding cassette (ABC) transporter complex"/>
    <property type="evidence" value="ECO:0007669"/>
    <property type="project" value="InterPro"/>
</dbReference>
<evidence type="ECO:0000256" key="1">
    <source>
        <dbReference type="SAM" id="Phobius"/>
    </source>
</evidence>
<dbReference type="AlphaFoldDB" id="A0A382YIS0"/>
<dbReference type="Pfam" id="PF00950">
    <property type="entry name" value="ABC-3"/>
    <property type="match status" value="1"/>
</dbReference>
<sequence>MTDLMLAPLVAALVLIMLHAYLGIHIIARGVIFVDLALAQVAALGFTSATLMGFEPGSLAGYLLSVTATLIGAAILSVSRIKHEYVTQEALIGAVFVTASAATILLAAQAPRGSEHVEELLTGTLLWVTWGEIWQTAIIYAVIGGIH</sequence>
<protein>
    <recommendedName>
        <fullName evidence="3">Metal ABC transporter permease</fullName>
    </recommendedName>
</protein>
<feature type="transmembrane region" description="Helical" evidence="1">
    <location>
        <begin position="31"/>
        <end position="53"/>
    </location>
</feature>
<keyword evidence="1" id="KW-1133">Transmembrane helix</keyword>
<dbReference type="PANTHER" id="PTHR30477:SF19">
    <property type="entry name" value="METAL ABC TRANSPORTER PERMEASE"/>
    <property type="match status" value="1"/>
</dbReference>
<feature type="non-terminal residue" evidence="2">
    <location>
        <position position="147"/>
    </location>
</feature>
<dbReference type="InterPro" id="IPR001626">
    <property type="entry name" value="ABC_TroCD"/>
</dbReference>
<feature type="transmembrane region" description="Helical" evidence="1">
    <location>
        <begin position="6"/>
        <end position="24"/>
    </location>
</feature>
<name>A0A382YIS0_9ZZZZ</name>
<dbReference type="PANTHER" id="PTHR30477">
    <property type="entry name" value="ABC-TRANSPORTER METAL-BINDING PROTEIN"/>
    <property type="match status" value="1"/>
</dbReference>
<organism evidence="2">
    <name type="scientific">marine metagenome</name>
    <dbReference type="NCBI Taxonomy" id="408172"/>
    <lineage>
        <taxon>unclassified sequences</taxon>
        <taxon>metagenomes</taxon>
        <taxon>ecological metagenomes</taxon>
    </lineage>
</organism>